<evidence type="ECO:0000259" key="5">
    <source>
        <dbReference type="Pfam" id="PF02797"/>
    </source>
</evidence>
<dbReference type="Gene3D" id="3.40.47.10">
    <property type="match status" value="1"/>
</dbReference>
<dbReference type="PANTHER" id="PTHR31561">
    <property type="entry name" value="3-KETOACYL-COA SYNTHASE"/>
    <property type="match status" value="1"/>
</dbReference>
<keyword evidence="4" id="KW-1133">Transmembrane helix</keyword>
<dbReference type="EMBL" id="QGNW01000032">
    <property type="protein sequence ID" value="RVX11001.1"/>
    <property type="molecule type" value="Genomic_DNA"/>
</dbReference>
<dbReference type="GO" id="GO:0016020">
    <property type="term" value="C:membrane"/>
    <property type="evidence" value="ECO:0007669"/>
    <property type="project" value="InterPro"/>
</dbReference>
<evidence type="ECO:0000313" key="8">
    <source>
        <dbReference type="Proteomes" id="UP000288805"/>
    </source>
</evidence>
<evidence type="ECO:0000259" key="6">
    <source>
        <dbReference type="Pfam" id="PF08392"/>
    </source>
</evidence>
<dbReference type="InterPro" id="IPR013601">
    <property type="entry name" value="FAE1_typ3_polyketide_synth"/>
</dbReference>
<evidence type="ECO:0000313" key="7">
    <source>
        <dbReference type="EMBL" id="RVX11001.1"/>
    </source>
</evidence>
<keyword evidence="3" id="KW-0808">Transferase</keyword>
<feature type="domain" description="Chalcone/stilbene synthase C-terminal" evidence="5">
    <location>
        <begin position="330"/>
        <end position="382"/>
    </location>
</feature>
<accession>A0A438JPV9</accession>
<dbReference type="PIRSF" id="PIRSF036417">
    <property type="entry name" value="3-ktacl-CoA_syn"/>
    <property type="match status" value="1"/>
</dbReference>
<dbReference type="InterPro" id="IPR012328">
    <property type="entry name" value="Chalcone/stilbene_synt_C"/>
</dbReference>
<keyword evidence="4" id="KW-0472">Membrane</keyword>
<keyword evidence="1 3" id="KW-0012">Acyltransferase</keyword>
<feature type="domain" description="FAE" evidence="6">
    <location>
        <begin position="179"/>
        <end position="310"/>
    </location>
</feature>
<dbReference type="Pfam" id="PF02797">
    <property type="entry name" value="Chal_sti_synt_C"/>
    <property type="match status" value="1"/>
</dbReference>
<feature type="domain" description="FAE" evidence="6">
    <location>
        <begin position="94"/>
        <end position="171"/>
    </location>
</feature>
<evidence type="ECO:0000256" key="1">
    <source>
        <dbReference type="ARBA" id="ARBA00023315"/>
    </source>
</evidence>
<evidence type="ECO:0000256" key="3">
    <source>
        <dbReference type="PIRNR" id="PIRNR036417"/>
    </source>
</evidence>
<comment type="catalytic activity">
    <reaction evidence="2">
        <text>a very-long-chain acyl-CoA + malonyl-CoA + H(+) = a very-long-chain 3-oxoacyl-CoA + CO2 + CoA</text>
        <dbReference type="Rhea" id="RHEA:32727"/>
        <dbReference type="ChEBI" id="CHEBI:15378"/>
        <dbReference type="ChEBI" id="CHEBI:16526"/>
        <dbReference type="ChEBI" id="CHEBI:57287"/>
        <dbReference type="ChEBI" id="CHEBI:57384"/>
        <dbReference type="ChEBI" id="CHEBI:90725"/>
        <dbReference type="ChEBI" id="CHEBI:90736"/>
        <dbReference type="EC" id="2.3.1.199"/>
    </reaction>
</comment>
<dbReference type="InterPro" id="IPR012392">
    <property type="entry name" value="3-ktacl-CoA_syn"/>
</dbReference>
<comment type="pathway">
    <text evidence="3">Lipid metabolism; fatty acid biosynthesis.</text>
</comment>
<name>A0A438JPV9_VITVI</name>
<protein>
    <recommendedName>
        <fullName evidence="3">3-ketoacyl-CoA synthase</fullName>
        <ecNumber evidence="3">2.3.1.-</ecNumber>
    </recommendedName>
</protein>
<dbReference type="SUPFAM" id="SSF53901">
    <property type="entry name" value="Thiolase-like"/>
    <property type="match status" value="2"/>
</dbReference>
<dbReference type="EC" id="2.3.1.-" evidence="3"/>
<dbReference type="InterPro" id="IPR016039">
    <property type="entry name" value="Thiolase-like"/>
</dbReference>
<feature type="transmembrane region" description="Helical" evidence="4">
    <location>
        <begin position="75"/>
        <end position="96"/>
    </location>
</feature>
<dbReference type="Proteomes" id="UP000288805">
    <property type="component" value="Unassembled WGS sequence"/>
</dbReference>
<reference evidence="7 8" key="1">
    <citation type="journal article" date="2018" name="PLoS Genet.">
        <title>Population sequencing reveals clonal diversity and ancestral inbreeding in the grapevine cultivar Chardonnay.</title>
        <authorList>
            <person name="Roach M.J."/>
            <person name="Johnson D.L."/>
            <person name="Bohlmann J."/>
            <person name="van Vuuren H.J."/>
            <person name="Jones S.J."/>
            <person name="Pretorius I.S."/>
            <person name="Schmidt S.A."/>
            <person name="Borneman A.R."/>
        </authorList>
    </citation>
    <scope>NUCLEOTIDE SEQUENCE [LARGE SCALE GENOMIC DNA]</scope>
    <source>
        <strain evidence="8">cv. Chardonnay</strain>
        <tissue evidence="7">Leaf</tissue>
    </source>
</reference>
<dbReference type="GO" id="GO:0009922">
    <property type="term" value="F:fatty acid elongase activity"/>
    <property type="evidence" value="ECO:0007669"/>
    <property type="project" value="UniProtKB-EC"/>
</dbReference>
<dbReference type="GO" id="GO:0006633">
    <property type="term" value="P:fatty acid biosynthetic process"/>
    <property type="evidence" value="ECO:0007669"/>
    <property type="project" value="UniProtKB-UniPathway"/>
</dbReference>
<dbReference type="Pfam" id="PF08392">
    <property type="entry name" value="FAE1_CUT1_RppA"/>
    <property type="match status" value="2"/>
</dbReference>
<feature type="transmembrane region" description="Helical" evidence="4">
    <location>
        <begin position="33"/>
        <end position="55"/>
    </location>
</feature>
<dbReference type="UniPathway" id="UPA00094"/>
<evidence type="ECO:0000256" key="4">
    <source>
        <dbReference type="SAM" id="Phobius"/>
    </source>
</evidence>
<dbReference type="AlphaFoldDB" id="A0A438JPV9"/>
<proteinExistence type="inferred from homology"/>
<comment type="caution">
    <text evidence="7">The sequence shown here is derived from an EMBL/GenBank/DDBJ whole genome shotgun (WGS) entry which is preliminary data.</text>
</comment>
<keyword evidence="4" id="KW-0812">Transmembrane</keyword>
<gene>
    <name evidence="7" type="primary">KCS11_5</name>
    <name evidence="7" type="ORF">CK203_013328</name>
</gene>
<evidence type="ECO:0000256" key="2">
    <source>
        <dbReference type="ARBA" id="ARBA00047375"/>
    </source>
</evidence>
<organism evidence="7 8">
    <name type="scientific">Vitis vinifera</name>
    <name type="common">Grape</name>
    <dbReference type="NCBI Taxonomy" id="29760"/>
    <lineage>
        <taxon>Eukaryota</taxon>
        <taxon>Viridiplantae</taxon>
        <taxon>Streptophyta</taxon>
        <taxon>Embryophyta</taxon>
        <taxon>Tracheophyta</taxon>
        <taxon>Spermatophyta</taxon>
        <taxon>Magnoliopsida</taxon>
        <taxon>eudicotyledons</taxon>
        <taxon>Gunneridae</taxon>
        <taxon>Pentapetalae</taxon>
        <taxon>rosids</taxon>
        <taxon>Vitales</taxon>
        <taxon>Vitaceae</taxon>
        <taxon>Viteae</taxon>
        <taxon>Vitis</taxon>
    </lineage>
</organism>
<comment type="similarity">
    <text evidence="3">Belongs to the thiolase-like superfamily. Chalcone/stilbene synthases family.</text>
</comment>
<sequence length="421" mass="48289">MSEAKVDTPLISPSSSRNLPDFKKSVKLKYVKLGYHYLITHGMYLFLSPLVVVIAAQLSTFSLQDLHDLWDHLRFNLISVILCSTLLVFLSTLYFLTRPRPVYLVDFACYKPEESRKCTRKIFMDQSQMTGSFTESSLEFQRKILEKSGLGESTYLPEAVLNIPPNHQCKKLEKKPRLLFNPTPSLSAMVINHYKLRGNIISYNLGGMGCSAGLISIDLAKDLLQVHPNSYALVISMENITLNWYFGNQRSMLVSNCLFRMGGAAVLLSNKSSDRRRSKYRLVHTVRTHKGADDKCFACVTQEEDAKERKLFKMKLKPYIPDFKLAFEHFCIHAGGRAVLDELEKNLHLSDWHMEPSRMTLYRFGNTSSSSLCAVWKALRTINPAQEKNPWMDEIDMFPVNVPKMEDSFLLGRWIICIEEF</sequence>
<dbReference type="CDD" id="cd00831">
    <property type="entry name" value="CHS_like"/>
    <property type="match status" value="1"/>
</dbReference>